<accession>A0A418XF59</accession>
<evidence type="ECO:0000313" key="1">
    <source>
        <dbReference type="EMBL" id="RJG11161.1"/>
    </source>
</evidence>
<name>A0A418XF59_9BURK</name>
<comment type="caution">
    <text evidence="1">The sequence shown here is derived from an EMBL/GenBank/DDBJ whole genome shotgun (WGS) entry which is preliminary data.</text>
</comment>
<dbReference type="Proteomes" id="UP000284006">
    <property type="component" value="Unassembled WGS sequence"/>
</dbReference>
<dbReference type="EMBL" id="QYUP01000153">
    <property type="protein sequence ID" value="RJG11161.1"/>
    <property type="molecule type" value="Genomic_DNA"/>
</dbReference>
<reference evidence="1 2" key="1">
    <citation type="submission" date="2018-09" db="EMBL/GenBank/DDBJ databases">
        <authorList>
            <person name="Zhu H."/>
        </authorList>
    </citation>
    <scope>NUCLEOTIDE SEQUENCE [LARGE SCALE GENOMIC DNA]</scope>
    <source>
        <strain evidence="1 2">K1S02-61</strain>
    </source>
</reference>
<proteinExistence type="predicted"/>
<evidence type="ECO:0000313" key="2">
    <source>
        <dbReference type="Proteomes" id="UP000284006"/>
    </source>
</evidence>
<keyword evidence="2" id="KW-1185">Reference proteome</keyword>
<dbReference type="AlphaFoldDB" id="A0A418XF59"/>
<sequence length="76" mass="8585">MKHARQVQIVQIGIGGGHNDRAPPTPPGMRVRTGRLKRLRSACLYPNMQPRFIWPRPGRFGSSLSPCTRLHLMRVA</sequence>
<organism evidence="1 2">
    <name type="scientific">Massilia cavernae</name>
    <dbReference type="NCBI Taxonomy" id="2320864"/>
    <lineage>
        <taxon>Bacteria</taxon>
        <taxon>Pseudomonadati</taxon>
        <taxon>Pseudomonadota</taxon>
        <taxon>Betaproteobacteria</taxon>
        <taxon>Burkholderiales</taxon>
        <taxon>Oxalobacteraceae</taxon>
        <taxon>Telluria group</taxon>
        <taxon>Massilia</taxon>
    </lineage>
</organism>
<protein>
    <submittedName>
        <fullName evidence="1">Uncharacterized protein</fullName>
    </submittedName>
</protein>
<gene>
    <name evidence="1" type="ORF">D3872_20980</name>
</gene>
<dbReference type="OrthoDB" id="9144581at2"/>